<sequence>MFKNNFILLMIIFFGQLIFAQEMDINKGFQLLEKGDFEEAETFFNNYLKTDPDNKTAKLCYGRAVGLSGEPAKANAMFNALLKEYPGDFEIQINYNESFLWDKKYEEAKPLYKELVAQYPENFGAVLGYANTLSNLKEYPQALEIVNNAIALQPTNESAKVSRKYIKLGYANAFVNQQNYEQGLQYLNEIFEDFPEDKDALLNLANVYLIIKSTEKAKETYKRYATNQKDSITALNGIALAEHIGENDKEALRVAELAKEKVQVVNDAKLTEQTLDRYVQALIWNNKYAQAKTEIKQLDIDYPNRDWVAALKATLGMYTANFKLSLANYDEILGRDSTSFDGNLGKANALFASDRIIPAYLGAFQTLRIFKDQKDALSFIDKLNVQFTPSVEEHVAYTFDNGNNVAFSSNTNFNIPITTKLQTTFSYQFRTTENSVTLNKASSHVLIGGITYKIYPKTNLKAVFGINNSRFTDQSYTQPILDLKLQMVPFRLQNLDLGYQREVQSFNAELIEREIVMNHYGLNYNLGTNFKLGWYTQLMHTQQTDDNVRNLLFTSLYYNVFKKPEFKVGVNYQYITFQDQVPTIYFSPSKYQALEIFGDLRVDFSEKTKFMLSAASGLQKVEEDERTVIFRAETGVQHQFSKRWSGNVYAKYSNIASATAAGFEFTEMGLKVKWLFLKEPFFYKKIKPNDL</sequence>
<dbReference type="PANTHER" id="PTHR45586:SF1">
    <property type="entry name" value="LIPOPOLYSACCHARIDE ASSEMBLY PROTEIN B"/>
    <property type="match status" value="1"/>
</dbReference>
<dbReference type="AlphaFoldDB" id="A0A1W2A432"/>
<evidence type="ECO:0000256" key="1">
    <source>
        <dbReference type="ARBA" id="ARBA00022737"/>
    </source>
</evidence>
<evidence type="ECO:0000313" key="5">
    <source>
        <dbReference type="Proteomes" id="UP000192360"/>
    </source>
</evidence>
<evidence type="ECO:0000313" key="4">
    <source>
        <dbReference type="EMBL" id="SMC55437.1"/>
    </source>
</evidence>
<accession>A0A1W2A432</accession>
<evidence type="ECO:0000256" key="2">
    <source>
        <dbReference type="ARBA" id="ARBA00022803"/>
    </source>
</evidence>
<dbReference type="InterPro" id="IPR011990">
    <property type="entry name" value="TPR-like_helical_dom_sf"/>
</dbReference>
<dbReference type="Gene3D" id="1.25.40.10">
    <property type="entry name" value="Tetratricopeptide repeat domain"/>
    <property type="match status" value="2"/>
</dbReference>
<dbReference type="PROSITE" id="PS50005">
    <property type="entry name" value="TPR"/>
    <property type="match status" value="1"/>
</dbReference>
<dbReference type="PANTHER" id="PTHR45586">
    <property type="entry name" value="TPR REPEAT-CONTAINING PROTEIN PA4667"/>
    <property type="match status" value="1"/>
</dbReference>
<dbReference type="STRING" id="504486.SAMN05660703_1797"/>
<reference evidence="5" key="1">
    <citation type="submission" date="2017-04" db="EMBL/GenBank/DDBJ databases">
        <authorList>
            <person name="Varghese N."/>
            <person name="Submissions S."/>
        </authorList>
    </citation>
    <scope>NUCLEOTIDE SEQUENCE [LARGE SCALE GENOMIC DNA]</scope>
    <source>
        <strain evidence="5">DSM 21164</strain>
    </source>
</reference>
<dbReference type="InterPro" id="IPR051012">
    <property type="entry name" value="CellSynth/LPSAsmb/PSIAsmb"/>
</dbReference>
<dbReference type="SUPFAM" id="SSF48452">
    <property type="entry name" value="TPR-like"/>
    <property type="match status" value="2"/>
</dbReference>
<dbReference type="SUPFAM" id="SSF56935">
    <property type="entry name" value="Porins"/>
    <property type="match status" value="1"/>
</dbReference>
<protein>
    <submittedName>
        <fullName evidence="4">Tetratricopeptide repeat-containing protein</fullName>
    </submittedName>
</protein>
<dbReference type="Pfam" id="PF13432">
    <property type="entry name" value="TPR_16"/>
    <property type="match status" value="1"/>
</dbReference>
<dbReference type="RefSeq" id="WP_084061138.1">
    <property type="nucleotide sequence ID" value="NZ_FWXO01000002.1"/>
</dbReference>
<keyword evidence="1" id="KW-0677">Repeat</keyword>
<dbReference type="OrthoDB" id="919555at2"/>
<name>A0A1W2A432_9FLAO</name>
<organism evidence="4 5">
    <name type="scientific">Cellulophaga tyrosinoxydans</name>
    <dbReference type="NCBI Taxonomy" id="504486"/>
    <lineage>
        <taxon>Bacteria</taxon>
        <taxon>Pseudomonadati</taxon>
        <taxon>Bacteroidota</taxon>
        <taxon>Flavobacteriia</taxon>
        <taxon>Flavobacteriales</taxon>
        <taxon>Flavobacteriaceae</taxon>
        <taxon>Cellulophaga</taxon>
    </lineage>
</organism>
<evidence type="ECO:0000256" key="3">
    <source>
        <dbReference type="PROSITE-ProRule" id="PRU00339"/>
    </source>
</evidence>
<keyword evidence="2 3" id="KW-0802">TPR repeat</keyword>
<gene>
    <name evidence="4" type="ORF">SAMN05660703_1797</name>
</gene>
<dbReference type="Proteomes" id="UP000192360">
    <property type="component" value="Unassembled WGS sequence"/>
</dbReference>
<feature type="repeat" description="TPR" evidence="3">
    <location>
        <begin position="21"/>
        <end position="54"/>
    </location>
</feature>
<dbReference type="InterPro" id="IPR019734">
    <property type="entry name" value="TPR_rpt"/>
</dbReference>
<proteinExistence type="predicted"/>
<dbReference type="EMBL" id="FWXO01000002">
    <property type="protein sequence ID" value="SMC55437.1"/>
    <property type="molecule type" value="Genomic_DNA"/>
</dbReference>
<keyword evidence="5" id="KW-1185">Reference proteome</keyword>
<dbReference type="Pfam" id="PF14559">
    <property type="entry name" value="TPR_19"/>
    <property type="match status" value="2"/>
</dbReference>